<sequence>MSLSFHDQRPDAVNRRRGAVGHARALPERRHGPRLQPFIGVDQHAPCPRHAPVVIDQRSADRVRAVEHVARHVRRRDRRDARKVEERLPHVLQVAFRGGEVVGEVEERGEDPGGGGEVEVRRHTGRRCGVEGVDTEEVQHDGGDGREGAEEHQEDRYGEADHVEYLLEAIGVRLGVVRGREAVEGDGRVGSSDARDRGGGRRQDVGGGGGRRGRDSDDDGVATAEEELGELHHGGEVADAEAGVQHHGLATF</sequence>
<feature type="compositionally biased region" description="Basic and acidic residues" evidence="1">
    <location>
        <begin position="1"/>
        <end position="14"/>
    </location>
</feature>
<feature type="region of interest" description="Disordered" evidence="1">
    <location>
        <begin position="185"/>
        <end position="252"/>
    </location>
</feature>
<keyword evidence="3" id="KW-1185">Reference proteome</keyword>
<dbReference type="Gramene" id="OB05G31030.1">
    <property type="protein sequence ID" value="OB05G31030.1"/>
    <property type="gene ID" value="OB05G31030"/>
</dbReference>
<evidence type="ECO:0000313" key="3">
    <source>
        <dbReference type="Proteomes" id="UP000006038"/>
    </source>
</evidence>
<dbReference type="EnsemblPlants" id="OB05G31030.1">
    <property type="protein sequence ID" value="OB05G31030.1"/>
    <property type="gene ID" value="OB05G31030"/>
</dbReference>
<reference evidence="2" key="2">
    <citation type="submission" date="2013-04" db="UniProtKB">
        <authorList>
            <consortium name="EnsemblPlants"/>
        </authorList>
    </citation>
    <scope>IDENTIFICATION</scope>
</reference>
<evidence type="ECO:0000313" key="2">
    <source>
        <dbReference type="EnsemblPlants" id="OB05G31030.1"/>
    </source>
</evidence>
<dbReference type="Proteomes" id="UP000006038">
    <property type="component" value="Chromosome 5"/>
</dbReference>
<feature type="compositionally biased region" description="Basic and acidic residues" evidence="1">
    <location>
        <begin position="185"/>
        <end position="204"/>
    </location>
</feature>
<feature type="region of interest" description="Disordered" evidence="1">
    <location>
        <begin position="133"/>
        <end position="156"/>
    </location>
</feature>
<proteinExistence type="predicted"/>
<feature type="compositionally biased region" description="Basic and acidic residues" evidence="1">
    <location>
        <begin position="137"/>
        <end position="156"/>
    </location>
</feature>
<accession>J3M929</accession>
<reference evidence="2" key="1">
    <citation type="journal article" date="2013" name="Nat. Commun.">
        <title>Whole-genome sequencing of Oryza brachyantha reveals mechanisms underlying Oryza genome evolution.</title>
        <authorList>
            <person name="Chen J."/>
            <person name="Huang Q."/>
            <person name="Gao D."/>
            <person name="Wang J."/>
            <person name="Lang Y."/>
            <person name="Liu T."/>
            <person name="Li B."/>
            <person name="Bai Z."/>
            <person name="Luis Goicoechea J."/>
            <person name="Liang C."/>
            <person name="Chen C."/>
            <person name="Zhang W."/>
            <person name="Sun S."/>
            <person name="Liao Y."/>
            <person name="Zhang X."/>
            <person name="Yang L."/>
            <person name="Song C."/>
            <person name="Wang M."/>
            <person name="Shi J."/>
            <person name="Liu G."/>
            <person name="Liu J."/>
            <person name="Zhou H."/>
            <person name="Zhou W."/>
            <person name="Yu Q."/>
            <person name="An N."/>
            <person name="Chen Y."/>
            <person name="Cai Q."/>
            <person name="Wang B."/>
            <person name="Liu B."/>
            <person name="Min J."/>
            <person name="Huang Y."/>
            <person name="Wu H."/>
            <person name="Li Z."/>
            <person name="Zhang Y."/>
            <person name="Yin Y."/>
            <person name="Song W."/>
            <person name="Jiang J."/>
            <person name="Jackson S.A."/>
            <person name="Wing R.A."/>
            <person name="Wang J."/>
            <person name="Chen M."/>
        </authorList>
    </citation>
    <scope>NUCLEOTIDE SEQUENCE [LARGE SCALE GENOMIC DNA]</scope>
    <source>
        <strain evidence="2">cv. IRGC 101232</strain>
    </source>
</reference>
<feature type="compositionally biased region" description="Acidic residues" evidence="1">
    <location>
        <begin position="216"/>
        <end position="228"/>
    </location>
</feature>
<name>J3M929_ORYBR</name>
<dbReference type="AlphaFoldDB" id="J3M929"/>
<protein>
    <submittedName>
        <fullName evidence="2">Uncharacterized protein</fullName>
    </submittedName>
</protein>
<dbReference type="HOGENOM" id="CLU_1104188_0_0_1"/>
<evidence type="ECO:0000256" key="1">
    <source>
        <dbReference type="SAM" id="MobiDB-lite"/>
    </source>
</evidence>
<organism evidence="2">
    <name type="scientific">Oryza brachyantha</name>
    <name type="common">malo sina</name>
    <dbReference type="NCBI Taxonomy" id="4533"/>
    <lineage>
        <taxon>Eukaryota</taxon>
        <taxon>Viridiplantae</taxon>
        <taxon>Streptophyta</taxon>
        <taxon>Embryophyta</taxon>
        <taxon>Tracheophyta</taxon>
        <taxon>Spermatophyta</taxon>
        <taxon>Magnoliopsida</taxon>
        <taxon>Liliopsida</taxon>
        <taxon>Poales</taxon>
        <taxon>Poaceae</taxon>
        <taxon>BOP clade</taxon>
        <taxon>Oryzoideae</taxon>
        <taxon>Oryzeae</taxon>
        <taxon>Oryzinae</taxon>
        <taxon>Oryza</taxon>
    </lineage>
</organism>
<feature type="region of interest" description="Disordered" evidence="1">
    <location>
        <begin position="1"/>
        <end position="35"/>
    </location>
</feature>